<reference evidence="1 2" key="1">
    <citation type="submission" date="2019-12" db="EMBL/GenBank/DDBJ databases">
        <authorList>
            <person name="Alioto T."/>
            <person name="Alioto T."/>
            <person name="Gomez Garrido J."/>
        </authorList>
    </citation>
    <scope>NUCLEOTIDE SEQUENCE [LARGE SCALE GENOMIC DNA]</scope>
</reference>
<name>A0A8S0PMB7_OLEEU</name>
<dbReference type="Gramene" id="OE9A010288T1">
    <property type="protein sequence ID" value="OE9A010288C1"/>
    <property type="gene ID" value="OE9A010288"/>
</dbReference>
<organism evidence="1 2">
    <name type="scientific">Olea europaea subsp. europaea</name>
    <dbReference type="NCBI Taxonomy" id="158383"/>
    <lineage>
        <taxon>Eukaryota</taxon>
        <taxon>Viridiplantae</taxon>
        <taxon>Streptophyta</taxon>
        <taxon>Embryophyta</taxon>
        <taxon>Tracheophyta</taxon>
        <taxon>Spermatophyta</taxon>
        <taxon>Magnoliopsida</taxon>
        <taxon>eudicotyledons</taxon>
        <taxon>Gunneridae</taxon>
        <taxon>Pentapetalae</taxon>
        <taxon>asterids</taxon>
        <taxon>lamiids</taxon>
        <taxon>Lamiales</taxon>
        <taxon>Oleaceae</taxon>
        <taxon>Oleeae</taxon>
        <taxon>Olea</taxon>
    </lineage>
</organism>
<sequence length="217" mass="23608">MSGTLLGHGRDAAVSGTRCAGHVENAAASVTRCAGHVQNAAGTLPNFQVFLGSFWDAVYRSCPGRVQAMAGTQLDFQVMKCRLFSGHVQTMTGTEPDFQVIFGTRPDHGISRQFVGTVCWSSPGRIPTVTKTQLDFLRFLGNFWDTVCRPCLKRIMAKAGTERDFHAILGSYWDTLCRPSRGYGRGACRLSGIFRQFLEHGVQAMSGMRLGHGGDAA</sequence>
<gene>
    <name evidence="1" type="ORF">OLEA9_A010288</name>
</gene>
<protein>
    <submittedName>
        <fullName evidence="1">Uncharacterized protein</fullName>
    </submittedName>
</protein>
<evidence type="ECO:0000313" key="1">
    <source>
        <dbReference type="EMBL" id="CAA2955399.1"/>
    </source>
</evidence>
<dbReference type="Proteomes" id="UP000594638">
    <property type="component" value="Unassembled WGS sequence"/>
</dbReference>
<keyword evidence="2" id="KW-1185">Reference proteome</keyword>
<proteinExistence type="predicted"/>
<dbReference type="AlphaFoldDB" id="A0A8S0PMB7"/>
<evidence type="ECO:0000313" key="2">
    <source>
        <dbReference type="Proteomes" id="UP000594638"/>
    </source>
</evidence>
<dbReference type="EMBL" id="CACTIH010000149">
    <property type="protein sequence ID" value="CAA2955399.1"/>
    <property type="molecule type" value="Genomic_DNA"/>
</dbReference>
<comment type="caution">
    <text evidence="1">The sequence shown here is derived from an EMBL/GenBank/DDBJ whole genome shotgun (WGS) entry which is preliminary data.</text>
</comment>
<accession>A0A8S0PMB7</accession>